<organism evidence="1 2">
    <name type="scientific">Iris pallida</name>
    <name type="common">Sweet iris</name>
    <dbReference type="NCBI Taxonomy" id="29817"/>
    <lineage>
        <taxon>Eukaryota</taxon>
        <taxon>Viridiplantae</taxon>
        <taxon>Streptophyta</taxon>
        <taxon>Embryophyta</taxon>
        <taxon>Tracheophyta</taxon>
        <taxon>Spermatophyta</taxon>
        <taxon>Magnoliopsida</taxon>
        <taxon>Liliopsida</taxon>
        <taxon>Asparagales</taxon>
        <taxon>Iridaceae</taxon>
        <taxon>Iridoideae</taxon>
        <taxon>Irideae</taxon>
        <taxon>Iris</taxon>
    </lineage>
</organism>
<evidence type="ECO:0000313" key="1">
    <source>
        <dbReference type="EMBL" id="KAJ6835422.1"/>
    </source>
</evidence>
<sequence length="69" mass="8237">MLVYFRKVRNISFCISFRPYYCRSYQFQGVSVVLKQLISVIQHFRHLTTNSKFSSVHKEHIIPNADSRN</sequence>
<dbReference type="EMBL" id="JANAVB010013399">
    <property type="protein sequence ID" value="KAJ6835422.1"/>
    <property type="molecule type" value="Genomic_DNA"/>
</dbReference>
<keyword evidence="2" id="KW-1185">Reference proteome</keyword>
<accession>A0AAX6H3N0</accession>
<dbReference type="AlphaFoldDB" id="A0AAX6H3N0"/>
<gene>
    <name evidence="1" type="ORF">M6B38_332245</name>
</gene>
<dbReference type="Proteomes" id="UP001140949">
    <property type="component" value="Unassembled WGS sequence"/>
</dbReference>
<name>A0AAX6H3N0_IRIPA</name>
<protein>
    <submittedName>
        <fullName evidence="1">Nuclear poly(A) polymerase 3 isoform X1</fullName>
    </submittedName>
</protein>
<proteinExistence type="predicted"/>
<reference evidence="1" key="1">
    <citation type="journal article" date="2023" name="GigaByte">
        <title>Genome assembly of the bearded iris, Iris pallida Lam.</title>
        <authorList>
            <person name="Bruccoleri R.E."/>
            <person name="Oakeley E.J."/>
            <person name="Faust A.M.E."/>
            <person name="Altorfer M."/>
            <person name="Dessus-Babus S."/>
            <person name="Burckhardt D."/>
            <person name="Oertli M."/>
            <person name="Naumann U."/>
            <person name="Petersen F."/>
            <person name="Wong J."/>
        </authorList>
    </citation>
    <scope>NUCLEOTIDE SEQUENCE</scope>
    <source>
        <strain evidence="1">GSM-AAB239-AS_SAM_17_03QT</strain>
    </source>
</reference>
<comment type="caution">
    <text evidence="1">The sequence shown here is derived from an EMBL/GenBank/DDBJ whole genome shotgun (WGS) entry which is preliminary data.</text>
</comment>
<evidence type="ECO:0000313" key="2">
    <source>
        <dbReference type="Proteomes" id="UP001140949"/>
    </source>
</evidence>
<reference evidence="1" key="2">
    <citation type="submission" date="2023-04" db="EMBL/GenBank/DDBJ databases">
        <authorList>
            <person name="Bruccoleri R.E."/>
            <person name="Oakeley E.J."/>
            <person name="Faust A.-M."/>
            <person name="Dessus-Babus S."/>
            <person name="Altorfer M."/>
            <person name="Burckhardt D."/>
            <person name="Oertli M."/>
            <person name="Naumann U."/>
            <person name="Petersen F."/>
            <person name="Wong J."/>
        </authorList>
    </citation>
    <scope>NUCLEOTIDE SEQUENCE</scope>
    <source>
        <strain evidence="1">GSM-AAB239-AS_SAM_17_03QT</strain>
        <tissue evidence="1">Leaf</tissue>
    </source>
</reference>